<evidence type="ECO:0000313" key="8">
    <source>
        <dbReference type="EMBL" id="MFC4295546.1"/>
    </source>
</evidence>
<organism evidence="8 9">
    <name type="scientific">Novosphingobium tardum</name>
    <dbReference type="NCBI Taxonomy" id="1538021"/>
    <lineage>
        <taxon>Bacteria</taxon>
        <taxon>Pseudomonadati</taxon>
        <taxon>Pseudomonadota</taxon>
        <taxon>Alphaproteobacteria</taxon>
        <taxon>Sphingomonadales</taxon>
        <taxon>Sphingomonadaceae</taxon>
        <taxon>Novosphingobium</taxon>
    </lineage>
</organism>
<dbReference type="InterPro" id="IPR027417">
    <property type="entry name" value="P-loop_NTPase"/>
</dbReference>
<evidence type="ECO:0000256" key="4">
    <source>
        <dbReference type="ARBA" id="ARBA00022840"/>
    </source>
</evidence>
<keyword evidence="9" id="KW-1185">Reference proteome</keyword>
<keyword evidence="2" id="KW-0547">Nucleotide-binding</keyword>
<dbReference type="SUPFAM" id="SSF52540">
    <property type="entry name" value="P-loop containing nucleoside triphosphate hydrolases"/>
    <property type="match status" value="1"/>
</dbReference>
<dbReference type="RefSeq" id="WP_379539649.1">
    <property type="nucleotide sequence ID" value="NZ_JBHSDR010000006.1"/>
</dbReference>
<protein>
    <submittedName>
        <fullName evidence="8">AAA family ATPase</fullName>
    </submittedName>
</protein>
<feature type="domain" description="AAA" evidence="7">
    <location>
        <begin position="125"/>
        <end position="265"/>
    </location>
</feature>
<evidence type="ECO:0000256" key="2">
    <source>
        <dbReference type="ARBA" id="ARBA00022741"/>
    </source>
</evidence>
<comment type="caution">
    <text evidence="8">The sequence shown here is derived from an EMBL/GenBank/DDBJ whole genome shotgun (WGS) entry which is preliminary data.</text>
</comment>
<keyword evidence="4" id="KW-0067">ATP-binding</keyword>
<accession>A0ABV8RTJ6</accession>
<reference evidence="9" key="1">
    <citation type="journal article" date="2019" name="Int. J. Syst. Evol. Microbiol.">
        <title>The Global Catalogue of Microorganisms (GCM) 10K type strain sequencing project: providing services to taxonomists for standard genome sequencing and annotation.</title>
        <authorList>
            <consortium name="The Broad Institute Genomics Platform"/>
            <consortium name="The Broad Institute Genome Sequencing Center for Infectious Disease"/>
            <person name="Wu L."/>
            <person name="Ma J."/>
        </authorList>
    </citation>
    <scope>NUCLEOTIDE SEQUENCE [LARGE SCALE GENOMIC DNA]</scope>
    <source>
        <strain evidence="9">CGMCC 1.12989</strain>
    </source>
</reference>
<dbReference type="PANTHER" id="PTHR32309">
    <property type="entry name" value="TYROSINE-PROTEIN KINASE"/>
    <property type="match status" value="1"/>
</dbReference>
<dbReference type="InterPro" id="IPR025669">
    <property type="entry name" value="AAA_dom"/>
</dbReference>
<dbReference type="InterPro" id="IPR005702">
    <property type="entry name" value="Wzc-like_C"/>
</dbReference>
<dbReference type="EMBL" id="JBHSDR010000006">
    <property type="protein sequence ID" value="MFC4295546.1"/>
    <property type="molecule type" value="Genomic_DNA"/>
</dbReference>
<evidence type="ECO:0000256" key="1">
    <source>
        <dbReference type="ARBA" id="ARBA00022679"/>
    </source>
</evidence>
<evidence type="ECO:0000259" key="7">
    <source>
        <dbReference type="Pfam" id="PF13614"/>
    </source>
</evidence>
<evidence type="ECO:0000256" key="6">
    <source>
        <dbReference type="SAM" id="MobiDB-lite"/>
    </source>
</evidence>
<keyword evidence="1" id="KW-0808">Transferase</keyword>
<dbReference type="Pfam" id="PF13614">
    <property type="entry name" value="AAA_31"/>
    <property type="match status" value="1"/>
</dbReference>
<feature type="region of interest" description="Disordered" evidence="6">
    <location>
        <begin position="34"/>
        <end position="69"/>
    </location>
</feature>
<evidence type="ECO:0000256" key="5">
    <source>
        <dbReference type="ARBA" id="ARBA00023137"/>
    </source>
</evidence>
<dbReference type="InterPro" id="IPR050445">
    <property type="entry name" value="Bact_polysacc_biosynth/exp"/>
</dbReference>
<evidence type="ECO:0000256" key="3">
    <source>
        <dbReference type="ARBA" id="ARBA00022777"/>
    </source>
</evidence>
<sequence>MTEHRKIDVPGQKSLLERATDHFGLHGLGTGAAPAVAPPAAEKPASFSATAARSSPAAARPALSPSPARQIHSIDRDHLREGGFIVPGGPVTGLLEEFRIVKRQLVLNAAESRAGAGPIHGERILVASALPGEGKTYCAINLAISIAAEKDTEVLLVDADFAKPSVLSALGLPDGPGLMDALADPSLDVEECVSGTDIPGLSVLPAGRMTSCDTELLASARTAQVLDRLTDHSPNRIIIFDSPPVLAASPASELALHVGQTVVVVRADRTGEAALKDALSLLGGCETIQLLLNWVQFSPTGRRFGGYYGYGE</sequence>
<dbReference type="Gene3D" id="3.40.50.300">
    <property type="entry name" value="P-loop containing nucleotide triphosphate hydrolases"/>
    <property type="match status" value="1"/>
</dbReference>
<keyword evidence="3" id="KW-0418">Kinase</keyword>
<dbReference type="CDD" id="cd05387">
    <property type="entry name" value="BY-kinase"/>
    <property type="match status" value="1"/>
</dbReference>
<gene>
    <name evidence="8" type="ORF">ACFO0A_10820</name>
</gene>
<dbReference type="Proteomes" id="UP001595828">
    <property type="component" value="Unassembled WGS sequence"/>
</dbReference>
<keyword evidence="5" id="KW-0829">Tyrosine-protein kinase</keyword>
<proteinExistence type="predicted"/>
<dbReference type="PANTHER" id="PTHR32309:SF31">
    <property type="entry name" value="CAPSULAR EXOPOLYSACCHARIDE FAMILY"/>
    <property type="match status" value="1"/>
</dbReference>
<name>A0ABV8RTJ6_9SPHN</name>
<evidence type="ECO:0000313" key="9">
    <source>
        <dbReference type="Proteomes" id="UP001595828"/>
    </source>
</evidence>